<evidence type="ECO:0000313" key="9">
    <source>
        <dbReference type="EMBL" id="MFC1441731.1"/>
    </source>
</evidence>
<comment type="similarity">
    <text evidence="7">Belongs to the glycosyltransferase 87 family.</text>
</comment>
<evidence type="ECO:0000313" key="10">
    <source>
        <dbReference type="Proteomes" id="UP001592581"/>
    </source>
</evidence>
<name>A0ABV6XTZ5_9ACTN</name>
<sequence>MHEKPFTQPHHPQRWSGSRLPWILGWLVCAVWAAVFPFASALVPQRAWGAMAAVGYLLAAGAAAWLPRRRAATVSTAVALLGAVVVPLIVMSVEYWAQSEVHVVQNSAVQLLHTGSPYLPRPSQTYEYDPYFPAMTLFGLPRAVLGSHGWLPTLLGDARIWFLAAFLGCLAACHRLLRPGTDAGSGSGSGTGFGSGSGWVALAAVTASPLVAVVAVTGGVDLPLIGCCCLGLALAGRGHATRAGLVLALACAVKWTAWPALPVAALLLHQLYGRRAALRCAAVGTAVAAALIVPSVLITPGAVLEQVVRFPLGMSRIKTPAGSPLPGHLLAGLGPMGRAASFALLALGCLAVAAWLLRRPPRSTVQAADRLALGVAVAFLLAPAGRFGYLQLPLLLVLWPRLAAGAWPDRPNWPALRLARAAPMRKLDLRVPLRAAAAAIALRRRSTG</sequence>
<evidence type="ECO:0000256" key="3">
    <source>
        <dbReference type="ARBA" id="ARBA00022679"/>
    </source>
</evidence>
<keyword evidence="2" id="KW-1003">Cell membrane</keyword>
<evidence type="ECO:0000256" key="5">
    <source>
        <dbReference type="ARBA" id="ARBA00022989"/>
    </source>
</evidence>
<organism evidence="9 10">
    <name type="scientific">Streptacidiphilus jeojiensis</name>
    <dbReference type="NCBI Taxonomy" id="3229225"/>
    <lineage>
        <taxon>Bacteria</taxon>
        <taxon>Bacillati</taxon>
        <taxon>Actinomycetota</taxon>
        <taxon>Actinomycetes</taxon>
        <taxon>Kitasatosporales</taxon>
        <taxon>Streptomycetaceae</taxon>
        <taxon>Streptacidiphilus</taxon>
    </lineage>
</organism>
<feature type="transmembrane region" description="Helical" evidence="8">
    <location>
        <begin position="280"/>
        <end position="304"/>
    </location>
</feature>
<keyword evidence="5 8" id="KW-1133">Transmembrane helix</keyword>
<evidence type="ECO:0000256" key="6">
    <source>
        <dbReference type="ARBA" id="ARBA00023136"/>
    </source>
</evidence>
<evidence type="ECO:0000256" key="8">
    <source>
        <dbReference type="SAM" id="Phobius"/>
    </source>
</evidence>
<dbReference type="Pfam" id="PF09594">
    <property type="entry name" value="GT87"/>
    <property type="match status" value="1"/>
</dbReference>
<gene>
    <name evidence="9" type="ORF">ABUW04_26105</name>
</gene>
<comment type="caution">
    <text evidence="9">The sequence shown here is derived from an EMBL/GenBank/DDBJ whole genome shotgun (WGS) entry which is preliminary data.</text>
</comment>
<keyword evidence="6 8" id="KW-0472">Membrane</keyword>
<dbReference type="EMBL" id="JBEUKS010000010">
    <property type="protein sequence ID" value="MFC1441731.1"/>
    <property type="molecule type" value="Genomic_DNA"/>
</dbReference>
<dbReference type="Proteomes" id="UP001592581">
    <property type="component" value="Unassembled WGS sequence"/>
</dbReference>
<evidence type="ECO:0000256" key="4">
    <source>
        <dbReference type="ARBA" id="ARBA00022692"/>
    </source>
</evidence>
<feature type="transmembrane region" description="Helical" evidence="8">
    <location>
        <begin position="20"/>
        <end position="41"/>
    </location>
</feature>
<evidence type="ECO:0000256" key="2">
    <source>
        <dbReference type="ARBA" id="ARBA00022475"/>
    </source>
</evidence>
<feature type="transmembrane region" description="Helical" evidence="8">
    <location>
        <begin position="246"/>
        <end position="268"/>
    </location>
</feature>
<feature type="transmembrane region" description="Helical" evidence="8">
    <location>
        <begin position="158"/>
        <end position="177"/>
    </location>
</feature>
<accession>A0ABV6XTZ5</accession>
<keyword evidence="10" id="KW-1185">Reference proteome</keyword>
<feature type="transmembrane region" description="Helical" evidence="8">
    <location>
        <begin position="370"/>
        <end position="389"/>
    </location>
</feature>
<keyword evidence="4 8" id="KW-0812">Transmembrane</keyword>
<feature type="transmembrane region" description="Helical" evidence="8">
    <location>
        <begin position="339"/>
        <end position="358"/>
    </location>
</feature>
<evidence type="ECO:0000256" key="7">
    <source>
        <dbReference type="ARBA" id="ARBA00024033"/>
    </source>
</evidence>
<dbReference type="RefSeq" id="WP_380566796.1">
    <property type="nucleotide sequence ID" value="NZ_JBEUKS010000010.1"/>
</dbReference>
<reference evidence="9 10" key="1">
    <citation type="submission" date="2024-06" db="EMBL/GenBank/DDBJ databases">
        <authorList>
            <person name="Lee S.D."/>
        </authorList>
    </citation>
    <scope>NUCLEOTIDE SEQUENCE [LARGE SCALE GENOMIC DNA]</scope>
    <source>
        <strain evidence="9 10">N1-10</strain>
    </source>
</reference>
<comment type="subcellular location">
    <subcellularLocation>
        <location evidence="1">Cell membrane</location>
        <topology evidence="1">Multi-pass membrane protein</topology>
    </subcellularLocation>
</comment>
<proteinExistence type="inferred from homology"/>
<evidence type="ECO:0000256" key="1">
    <source>
        <dbReference type="ARBA" id="ARBA00004651"/>
    </source>
</evidence>
<dbReference type="InterPro" id="IPR018584">
    <property type="entry name" value="GT87"/>
</dbReference>
<feature type="transmembrane region" description="Helical" evidence="8">
    <location>
        <begin position="78"/>
        <end position="97"/>
    </location>
</feature>
<protein>
    <submittedName>
        <fullName evidence="9">Glycosyltransferase 87 family protein</fullName>
    </submittedName>
</protein>
<keyword evidence="3" id="KW-0808">Transferase</keyword>
<feature type="transmembrane region" description="Helical" evidence="8">
    <location>
        <begin position="197"/>
        <end position="215"/>
    </location>
</feature>
<feature type="transmembrane region" description="Helical" evidence="8">
    <location>
        <begin position="47"/>
        <end position="66"/>
    </location>
</feature>